<feature type="domain" description="F-box" evidence="3">
    <location>
        <begin position="4"/>
        <end position="44"/>
    </location>
</feature>
<dbReference type="AlphaFoldDB" id="F0YC41"/>
<sequence length="364" mass="39290">MDLLSDDLLYCCLARVPFASYDALRLVSRRLRGACGSEGYARERDRFRESLVVVCGGSDWGYRREAWLLTPDRTWLARPALPFGRDAFCLTAARPFGDELYATGGRLRGYEASAAVSAFDARAGTWRECAPMLQARFGHGAAALRPKPKLALVAVAPRRRRPAEQRRISVTQKPLLVVAGGYRDDAELASAEALDLVTGRWRAIAPLPFATCYAAAAVVDGRFYVAGGAGPGDGRLQMWDPATGEWARRADLPQSRQSAAAVVVAGRLSLIGGLLDLGETASVIRYCPTSDAWQWGEDARAIPWLPKPRSGATAALLADGSVLLVGGGSPLVCRRDGDGYRAWEDVADLPTGWVRWPGAATVEL</sequence>
<evidence type="ECO:0000256" key="1">
    <source>
        <dbReference type="ARBA" id="ARBA00022441"/>
    </source>
</evidence>
<reference evidence="4 5" key="1">
    <citation type="journal article" date="2011" name="Proc. Natl. Acad. Sci. U.S.A.">
        <title>Niche of harmful alga Aureococcus anophagefferens revealed through ecogenomics.</title>
        <authorList>
            <person name="Gobler C.J."/>
            <person name="Berry D.L."/>
            <person name="Dyhrman S.T."/>
            <person name="Wilhelm S.W."/>
            <person name="Salamov A."/>
            <person name="Lobanov A.V."/>
            <person name="Zhang Y."/>
            <person name="Collier J.L."/>
            <person name="Wurch L.L."/>
            <person name="Kustka A.B."/>
            <person name="Dill B.D."/>
            <person name="Shah M."/>
            <person name="VerBerkmoes N.C."/>
            <person name="Kuo A."/>
            <person name="Terry A."/>
            <person name="Pangilinan J."/>
            <person name="Lindquist E.A."/>
            <person name="Lucas S."/>
            <person name="Paulsen I.T."/>
            <person name="Hattenrath-Lehmann T.K."/>
            <person name="Talmage S.C."/>
            <person name="Walker E.A."/>
            <person name="Koch F."/>
            <person name="Burson A.M."/>
            <person name="Marcoval M.A."/>
            <person name="Tang Y.Z."/>
            <person name="Lecleir G.R."/>
            <person name="Coyne K.J."/>
            <person name="Berg G.M."/>
            <person name="Bertrand E.M."/>
            <person name="Saito M.A."/>
            <person name="Gladyshev V.N."/>
            <person name="Grigoriev I.V."/>
        </authorList>
    </citation>
    <scope>NUCLEOTIDE SEQUENCE [LARGE SCALE GENOMIC DNA]</scope>
    <source>
        <strain evidence="5">CCMP 1984</strain>
    </source>
</reference>
<dbReference type="Pfam" id="PF00646">
    <property type="entry name" value="F-box"/>
    <property type="match status" value="1"/>
</dbReference>
<dbReference type="Pfam" id="PF01344">
    <property type="entry name" value="Kelch_1"/>
    <property type="match status" value="1"/>
</dbReference>
<keyword evidence="5" id="KW-1185">Reference proteome</keyword>
<accession>F0YC41</accession>
<dbReference type="InterPro" id="IPR001810">
    <property type="entry name" value="F-box_dom"/>
</dbReference>
<dbReference type="GeneID" id="20225060"/>
<dbReference type="SUPFAM" id="SSF117281">
    <property type="entry name" value="Kelch motif"/>
    <property type="match status" value="1"/>
</dbReference>
<dbReference type="SMART" id="SM00256">
    <property type="entry name" value="FBOX"/>
    <property type="match status" value="1"/>
</dbReference>
<dbReference type="eggNOG" id="KOG4441">
    <property type="taxonomic scope" value="Eukaryota"/>
</dbReference>
<gene>
    <name evidence="4" type="ORF">AURANDRAFT_64889</name>
</gene>
<protein>
    <recommendedName>
        <fullName evidence="3">F-box domain-containing protein</fullName>
    </recommendedName>
</protein>
<dbReference type="RefSeq" id="XP_009037869.1">
    <property type="nucleotide sequence ID" value="XM_009039621.1"/>
</dbReference>
<proteinExistence type="predicted"/>
<dbReference type="Gene3D" id="2.120.10.80">
    <property type="entry name" value="Kelch-type beta propeller"/>
    <property type="match status" value="2"/>
</dbReference>
<dbReference type="PANTHER" id="PTHR45632">
    <property type="entry name" value="LD33804P"/>
    <property type="match status" value="1"/>
</dbReference>
<dbReference type="InParanoid" id="F0YC41"/>
<evidence type="ECO:0000313" key="5">
    <source>
        <dbReference type="Proteomes" id="UP000002729"/>
    </source>
</evidence>
<dbReference type="EMBL" id="GL833131">
    <property type="protein sequence ID" value="EGB07233.1"/>
    <property type="molecule type" value="Genomic_DNA"/>
</dbReference>
<evidence type="ECO:0000259" key="3">
    <source>
        <dbReference type="SMART" id="SM00256"/>
    </source>
</evidence>
<dbReference type="SMART" id="SM00612">
    <property type="entry name" value="Kelch"/>
    <property type="match status" value="4"/>
</dbReference>
<dbReference type="Proteomes" id="UP000002729">
    <property type="component" value="Unassembled WGS sequence"/>
</dbReference>
<evidence type="ECO:0000256" key="2">
    <source>
        <dbReference type="ARBA" id="ARBA00022737"/>
    </source>
</evidence>
<dbReference type="InterPro" id="IPR006652">
    <property type="entry name" value="Kelch_1"/>
</dbReference>
<dbReference type="KEGG" id="aaf:AURANDRAFT_64889"/>
<evidence type="ECO:0000313" key="4">
    <source>
        <dbReference type="EMBL" id="EGB07233.1"/>
    </source>
</evidence>
<dbReference type="InterPro" id="IPR015915">
    <property type="entry name" value="Kelch-typ_b-propeller"/>
</dbReference>
<keyword evidence="2" id="KW-0677">Repeat</keyword>
<organism evidence="5">
    <name type="scientific">Aureococcus anophagefferens</name>
    <name type="common">Harmful bloom alga</name>
    <dbReference type="NCBI Taxonomy" id="44056"/>
    <lineage>
        <taxon>Eukaryota</taxon>
        <taxon>Sar</taxon>
        <taxon>Stramenopiles</taxon>
        <taxon>Ochrophyta</taxon>
        <taxon>Pelagophyceae</taxon>
        <taxon>Pelagomonadales</taxon>
        <taxon>Pelagomonadaceae</taxon>
        <taxon>Aureococcus</taxon>
    </lineage>
</organism>
<keyword evidence="1" id="KW-0880">Kelch repeat</keyword>
<dbReference type="OrthoDB" id="19132at2759"/>
<dbReference type="PANTHER" id="PTHR45632:SF3">
    <property type="entry name" value="KELCH-LIKE PROTEIN 32"/>
    <property type="match status" value="1"/>
</dbReference>
<dbReference type="OMA" id="CATIACC"/>
<name>F0YC41_AURAN</name>